<protein>
    <recommendedName>
        <fullName evidence="4">Subtilisin-like serine protease</fullName>
    </recommendedName>
</protein>
<accession>A0AAN9UK89</accession>
<proteinExistence type="predicted"/>
<dbReference type="PANTHER" id="PTHR34414:SF1">
    <property type="entry name" value="SUBTILISIN-LIKE SERINE PROTEASE"/>
    <property type="match status" value="1"/>
</dbReference>
<keyword evidence="1" id="KW-0472">Membrane</keyword>
<evidence type="ECO:0000313" key="3">
    <source>
        <dbReference type="Proteomes" id="UP001320245"/>
    </source>
</evidence>
<evidence type="ECO:0008006" key="4">
    <source>
        <dbReference type="Google" id="ProtNLM"/>
    </source>
</evidence>
<reference evidence="2 3" key="1">
    <citation type="journal article" date="2023" name="PLoS ONE">
        <title>Cytospora paraplurivora sp. nov. isolated from orchards with fruit tree decline syndrome in Ontario, Canada.</title>
        <authorList>
            <person name="Ilyukhin E."/>
            <person name="Nguyen H.D.T."/>
            <person name="Castle A.J."/>
            <person name="Ellouze W."/>
        </authorList>
    </citation>
    <scope>NUCLEOTIDE SEQUENCE [LARGE SCALE GENOMIC DNA]</scope>
    <source>
        <strain evidence="2 3">FDS-564</strain>
    </source>
</reference>
<dbReference type="InterPro" id="IPR046536">
    <property type="entry name" value="DUF6601"/>
</dbReference>
<sequence>MQSPPPPFSEQNSLVDEARIIYPAIIRRDSRLLQPERDLAAYLDTELRTPKLDALHNHLWLAGLPVAARTLSRQKLMNRAIAITERPDEHLVWHDGCIFIKPLPEFLLCHAFWEKHLCRGAGGGDHDPVLYPSAVGLLLSYAWLVQYRSDFNMARDAGLLPEGFGFEAWTALVRDFLGRLDLEAMDPAQVGRRYRYGELRLTRLDSITRYMPGRWSVTNFVYGHMNFSTRYTTFFETKFGWLLAVFAYVSIVMSALQTGISTDFLSDNWDFQRMTWILSLITVGVSLGSVVLIFAVWFSLLWYHLLSTLAFDRRTEAARRKVIIADEQ</sequence>
<evidence type="ECO:0000313" key="2">
    <source>
        <dbReference type="EMBL" id="KAK7749565.1"/>
    </source>
</evidence>
<comment type="caution">
    <text evidence="2">The sequence shown here is derived from an EMBL/GenBank/DDBJ whole genome shotgun (WGS) entry which is preliminary data.</text>
</comment>
<organism evidence="2 3">
    <name type="scientific">Cytospora paraplurivora</name>
    <dbReference type="NCBI Taxonomy" id="2898453"/>
    <lineage>
        <taxon>Eukaryota</taxon>
        <taxon>Fungi</taxon>
        <taxon>Dikarya</taxon>
        <taxon>Ascomycota</taxon>
        <taxon>Pezizomycotina</taxon>
        <taxon>Sordariomycetes</taxon>
        <taxon>Sordariomycetidae</taxon>
        <taxon>Diaporthales</taxon>
        <taxon>Cytosporaceae</taxon>
        <taxon>Cytospora</taxon>
    </lineage>
</organism>
<dbReference type="Pfam" id="PF20246">
    <property type="entry name" value="DUF6601"/>
    <property type="match status" value="1"/>
</dbReference>
<feature type="transmembrane region" description="Helical" evidence="1">
    <location>
        <begin position="276"/>
        <end position="303"/>
    </location>
</feature>
<name>A0AAN9UK89_9PEZI</name>
<evidence type="ECO:0000256" key="1">
    <source>
        <dbReference type="SAM" id="Phobius"/>
    </source>
</evidence>
<gene>
    <name evidence="2" type="ORF">SLS53_000141</name>
</gene>
<keyword evidence="3" id="KW-1185">Reference proteome</keyword>
<dbReference type="AlphaFoldDB" id="A0AAN9UK89"/>
<feature type="transmembrane region" description="Helical" evidence="1">
    <location>
        <begin position="239"/>
        <end position="256"/>
    </location>
</feature>
<keyword evidence="1" id="KW-0812">Transmembrane</keyword>
<dbReference type="EMBL" id="JAJSPL020000001">
    <property type="protein sequence ID" value="KAK7749565.1"/>
    <property type="molecule type" value="Genomic_DNA"/>
</dbReference>
<dbReference type="Proteomes" id="UP001320245">
    <property type="component" value="Unassembled WGS sequence"/>
</dbReference>
<keyword evidence="1" id="KW-1133">Transmembrane helix</keyword>
<dbReference type="PANTHER" id="PTHR34414">
    <property type="entry name" value="HET DOMAIN-CONTAINING PROTEIN-RELATED"/>
    <property type="match status" value="1"/>
</dbReference>